<keyword evidence="3" id="KW-0964">Secreted</keyword>
<dbReference type="Gene3D" id="2.60.120.970">
    <property type="match status" value="1"/>
</dbReference>
<evidence type="ECO:0000256" key="4">
    <source>
        <dbReference type="ARBA" id="ARBA00022729"/>
    </source>
</evidence>
<evidence type="ECO:0000256" key="7">
    <source>
        <dbReference type="ARBA" id="ARBA00023180"/>
    </source>
</evidence>
<evidence type="ECO:0000256" key="6">
    <source>
        <dbReference type="ARBA" id="ARBA00023157"/>
    </source>
</evidence>
<dbReference type="GO" id="GO:0008083">
    <property type="term" value="F:growth factor activity"/>
    <property type="evidence" value="ECO:0007669"/>
    <property type="project" value="UniProtKB-KW"/>
</dbReference>
<gene>
    <name evidence="10" type="primary">dpp</name>
</gene>
<comment type="subcellular location">
    <subcellularLocation>
        <location evidence="1">Secreted</location>
    </subcellularLocation>
</comment>
<name>F2ZA67_MYTVI</name>
<keyword evidence="4 8" id="KW-0732">Signal</keyword>
<keyword evidence="6" id="KW-1015">Disulfide bond</keyword>
<evidence type="ECO:0000256" key="8">
    <source>
        <dbReference type="SAM" id="SignalP"/>
    </source>
</evidence>
<organism evidence="10">
    <name type="scientific">Mytilisepta virgata</name>
    <name type="common">Purplish bifurcate mussel</name>
    <name type="synonym">Tichogonia virgata</name>
    <dbReference type="NCBI Taxonomy" id="2547956"/>
    <lineage>
        <taxon>Eukaryota</taxon>
        <taxon>Metazoa</taxon>
        <taxon>Spiralia</taxon>
        <taxon>Lophotrochozoa</taxon>
        <taxon>Mollusca</taxon>
        <taxon>Bivalvia</taxon>
        <taxon>Autobranchia</taxon>
        <taxon>Pteriomorphia</taxon>
        <taxon>Mytilida</taxon>
        <taxon>Mytiloidea</taxon>
        <taxon>Mytilidae</taxon>
        <taxon>Brachidontinae</taxon>
        <taxon>Mytilisepta</taxon>
    </lineage>
</organism>
<feature type="non-terminal residue" evidence="10">
    <location>
        <position position="241"/>
    </location>
</feature>
<evidence type="ECO:0000256" key="2">
    <source>
        <dbReference type="ARBA" id="ARBA00006656"/>
    </source>
</evidence>
<feature type="domain" description="TGF-beta propeptide" evidence="9">
    <location>
        <begin position="49"/>
        <end position="231"/>
    </location>
</feature>
<reference evidence="10" key="1">
    <citation type="submission" date="2011-02" db="EMBL/GenBank/DDBJ databases">
        <title>Bivalve shell plate formation by modified spiral cleavage.</title>
        <authorList>
            <person name="Kurita Y."/>
            <person name="Hashimoto N."/>
            <person name="Wada H."/>
        </authorList>
    </citation>
    <scope>NUCLEOTIDE SEQUENCE</scope>
</reference>
<dbReference type="AlphaFoldDB" id="F2ZA67"/>
<evidence type="ECO:0000313" key="10">
    <source>
        <dbReference type="EMBL" id="BAK20192.1"/>
    </source>
</evidence>
<feature type="signal peptide" evidence="8">
    <location>
        <begin position="1"/>
        <end position="23"/>
    </location>
</feature>
<accession>F2ZA67</accession>
<dbReference type="InterPro" id="IPR001111">
    <property type="entry name" value="TGF-b_propeptide"/>
</dbReference>
<dbReference type="Pfam" id="PF00688">
    <property type="entry name" value="TGFb_propeptide"/>
    <property type="match status" value="1"/>
</dbReference>
<evidence type="ECO:0000256" key="5">
    <source>
        <dbReference type="ARBA" id="ARBA00023030"/>
    </source>
</evidence>
<dbReference type="EMBL" id="AB612237">
    <property type="protein sequence ID" value="BAK20192.1"/>
    <property type="molecule type" value="mRNA"/>
</dbReference>
<proteinExistence type="evidence at transcript level"/>
<sequence length="241" mass="27522">MCNFIMICGSWTFLFLACVLVKGIVTTDSRDTGPNSLLDKALSNYNDRDRQKIIQNFESKLLQIFGLKSRPKPSANIQIPQYMLDLYEQHNTHFQFANSKAGSANTVRSFVHQDQSVTVSCNEDNCATMVFNISNIPEEEVLNAAELRIFLDKHISASNMTRKKIVRHRIEVHEVMHPGNSNVEPVTRLIDVKHVKNKNATWVSFDIHPAVLKWRKTPKLNYGLEVRVISSKLSPSYSNFK</sequence>
<protein>
    <submittedName>
        <fullName evidence="10">Bone morphogenetic protein 2/4</fullName>
    </submittedName>
</protein>
<evidence type="ECO:0000256" key="3">
    <source>
        <dbReference type="ARBA" id="ARBA00022525"/>
    </source>
</evidence>
<evidence type="ECO:0000256" key="1">
    <source>
        <dbReference type="ARBA" id="ARBA00004613"/>
    </source>
</evidence>
<dbReference type="GO" id="GO:0005615">
    <property type="term" value="C:extracellular space"/>
    <property type="evidence" value="ECO:0007669"/>
    <property type="project" value="TreeGrafter"/>
</dbReference>
<dbReference type="PANTHER" id="PTHR11848:SF263">
    <property type="entry name" value="PROTEIN DECAPENTAPLEGIC"/>
    <property type="match status" value="1"/>
</dbReference>
<evidence type="ECO:0000259" key="9">
    <source>
        <dbReference type="Pfam" id="PF00688"/>
    </source>
</evidence>
<comment type="similarity">
    <text evidence="2">Belongs to the TGF-beta family.</text>
</comment>
<keyword evidence="5" id="KW-0339">Growth factor</keyword>
<dbReference type="InterPro" id="IPR015615">
    <property type="entry name" value="TGF-beta-rel"/>
</dbReference>
<feature type="chain" id="PRO_5003293786" evidence="8">
    <location>
        <begin position="24"/>
        <end position="241"/>
    </location>
</feature>
<dbReference type="GO" id="GO:0005125">
    <property type="term" value="F:cytokine activity"/>
    <property type="evidence" value="ECO:0007669"/>
    <property type="project" value="TreeGrafter"/>
</dbReference>
<dbReference type="PANTHER" id="PTHR11848">
    <property type="entry name" value="TGF-BETA FAMILY"/>
    <property type="match status" value="1"/>
</dbReference>
<keyword evidence="7" id="KW-0325">Glycoprotein</keyword>